<evidence type="ECO:0000313" key="2">
    <source>
        <dbReference type="Proteomes" id="UP001432027"/>
    </source>
</evidence>
<dbReference type="Proteomes" id="UP001432027">
    <property type="component" value="Unassembled WGS sequence"/>
</dbReference>
<dbReference type="AlphaFoldDB" id="A0AAV5U3Q9"/>
<proteinExistence type="predicted"/>
<evidence type="ECO:0000313" key="1">
    <source>
        <dbReference type="EMBL" id="GMT01101.1"/>
    </source>
</evidence>
<keyword evidence="2" id="KW-1185">Reference proteome</keyword>
<dbReference type="EMBL" id="BTSX01000005">
    <property type="protein sequence ID" value="GMT01101.1"/>
    <property type="molecule type" value="Genomic_DNA"/>
</dbReference>
<gene>
    <name evidence="1" type="ORF">PENTCL1PPCAC_23275</name>
</gene>
<organism evidence="1 2">
    <name type="scientific">Pristionchus entomophagus</name>
    <dbReference type="NCBI Taxonomy" id="358040"/>
    <lineage>
        <taxon>Eukaryota</taxon>
        <taxon>Metazoa</taxon>
        <taxon>Ecdysozoa</taxon>
        <taxon>Nematoda</taxon>
        <taxon>Chromadorea</taxon>
        <taxon>Rhabditida</taxon>
        <taxon>Rhabditina</taxon>
        <taxon>Diplogasteromorpha</taxon>
        <taxon>Diplogasteroidea</taxon>
        <taxon>Neodiplogasteridae</taxon>
        <taxon>Pristionchus</taxon>
    </lineage>
</organism>
<comment type="caution">
    <text evidence="1">The sequence shown here is derived from an EMBL/GenBank/DDBJ whole genome shotgun (WGS) entry which is preliminary data.</text>
</comment>
<name>A0AAV5U3Q9_9BILA</name>
<feature type="non-terminal residue" evidence="1">
    <location>
        <position position="1"/>
    </location>
</feature>
<sequence length="95" mass="9560">FFSSFFFSSLGGSSFFSSSFFSSLFDFSLGGSSFFSGGGVSIFSSGLGVALEGMTSLEGPGPGDAPWGFAVAGENIDLVAALSAATAFADGWTFS</sequence>
<accession>A0AAV5U3Q9</accession>
<reference evidence="1" key="1">
    <citation type="submission" date="2023-10" db="EMBL/GenBank/DDBJ databases">
        <title>Genome assembly of Pristionchus species.</title>
        <authorList>
            <person name="Yoshida K."/>
            <person name="Sommer R.J."/>
        </authorList>
    </citation>
    <scope>NUCLEOTIDE SEQUENCE</scope>
    <source>
        <strain evidence="1">RS0144</strain>
    </source>
</reference>
<protein>
    <submittedName>
        <fullName evidence="1">Uncharacterized protein</fullName>
    </submittedName>
</protein>